<dbReference type="EMBL" id="JACVEL010000002">
    <property type="protein sequence ID" value="MBC9811896.1"/>
    <property type="molecule type" value="Genomic_DNA"/>
</dbReference>
<dbReference type="Gene3D" id="1.25.40.10">
    <property type="entry name" value="Tetratricopeptide repeat domain"/>
    <property type="match status" value="1"/>
</dbReference>
<accession>A0A8J6P894</accession>
<protein>
    <submittedName>
        <fullName evidence="8">PD40 domain-containing protein</fullName>
    </submittedName>
</protein>
<dbReference type="PROSITE" id="PS51257">
    <property type="entry name" value="PROKAR_LIPOPROTEIN"/>
    <property type="match status" value="1"/>
</dbReference>
<evidence type="ECO:0000313" key="9">
    <source>
        <dbReference type="Proteomes" id="UP000652681"/>
    </source>
</evidence>
<keyword evidence="2 5" id="KW-0472">Membrane</keyword>
<evidence type="ECO:0000256" key="6">
    <source>
        <dbReference type="SAM" id="MobiDB-lite"/>
    </source>
</evidence>
<dbReference type="PRINTS" id="PR01021">
    <property type="entry name" value="OMPADOMAIN"/>
</dbReference>
<feature type="region of interest" description="Disordered" evidence="6">
    <location>
        <begin position="650"/>
        <end position="669"/>
    </location>
</feature>
<dbReference type="SUPFAM" id="SSF103088">
    <property type="entry name" value="OmpA-like"/>
    <property type="match status" value="1"/>
</dbReference>
<evidence type="ECO:0000313" key="8">
    <source>
        <dbReference type="EMBL" id="MBC9811896.1"/>
    </source>
</evidence>
<gene>
    <name evidence="8" type="ORF">H9Y05_05340</name>
</gene>
<comment type="subcellular location">
    <subcellularLocation>
        <location evidence="1">Cell outer membrane</location>
    </subcellularLocation>
</comment>
<evidence type="ECO:0000256" key="4">
    <source>
        <dbReference type="PROSITE-ProRule" id="PRU00339"/>
    </source>
</evidence>
<feature type="repeat" description="TPR" evidence="4">
    <location>
        <begin position="71"/>
        <end position="104"/>
    </location>
</feature>
<dbReference type="InterPro" id="IPR036737">
    <property type="entry name" value="OmpA-like_sf"/>
</dbReference>
<dbReference type="InterPro" id="IPR006664">
    <property type="entry name" value="OMP_bac"/>
</dbReference>
<dbReference type="InterPro" id="IPR011990">
    <property type="entry name" value="TPR-like_helical_dom_sf"/>
</dbReference>
<evidence type="ECO:0000259" key="7">
    <source>
        <dbReference type="PROSITE" id="PS51123"/>
    </source>
</evidence>
<dbReference type="Gene3D" id="3.30.1330.60">
    <property type="entry name" value="OmpA-like domain"/>
    <property type="match status" value="1"/>
</dbReference>
<dbReference type="SUPFAM" id="SSF48452">
    <property type="entry name" value="TPR-like"/>
    <property type="match status" value="1"/>
</dbReference>
<dbReference type="InterPro" id="IPR011042">
    <property type="entry name" value="6-blade_b-propeller_TolB-like"/>
</dbReference>
<dbReference type="Pfam" id="PF00691">
    <property type="entry name" value="OmpA"/>
    <property type="match status" value="1"/>
</dbReference>
<dbReference type="PANTHER" id="PTHR30329:SF21">
    <property type="entry name" value="LIPOPROTEIN YIAD-RELATED"/>
    <property type="match status" value="1"/>
</dbReference>
<sequence>MKYLFFIASVFFVASCSISQTYSTTNKKAIKLFEDALQAPNLTIDPVRRTPNFRAGIDLAEKALEKDPRFVEAHLLAAEYYENYREFDQAIKHYEVALGINPNHSSTGSTYFYLGNAQFLVGNYNGALKNMEIYVANRNANPQMLREANTIMNKADFAIQSMANPSKFNPVNVGPGINTKDPEYFPTITVDGKTILFTRRLKDPNAMMGMQEDFYVSKSKDGKTWETAVPMPGNINTSNNEGAPTISADGRSLIFVACSDETGKDYGPGREGRGSCDLFYTKRLGTKWLDPVNLPGRVNTFSWESQPSLSADGKTLYFVRRVSKPGELPNSDIFVSQLQEDGTWGVAKPLPNTINTPYLEESVLIHPDGKTLYFASQGHVGLGGSDLFVSRMDKNGNWGKAVNLGYPINTQYDENSLMVSPTGEIAFFASDREGGYGDLDIYYFELPESLRPTRTVYFDGTVYDATNRLPLAGKFELLDIETGEQVIVSEADKVTGQFMVSLPVNREYALNVTYPGYLFFSQNFNMTLADNQDAFHMDVPLVPINEEIPVSLNNVFFDLAKATLRPESHVELNKLVDFLVKNPALKIEIGGHTDTRGDDKANLILSQDRANSVVQYLISKGIDAKRLTAKGYGETKTKISDADIADLTSEKEKEAAHQQNRRTEYKIIK</sequence>
<proteinExistence type="predicted"/>
<dbReference type="SUPFAM" id="SSF82171">
    <property type="entry name" value="DPP6 N-terminal domain-like"/>
    <property type="match status" value="1"/>
</dbReference>
<dbReference type="Pfam" id="PF07676">
    <property type="entry name" value="PD40"/>
    <property type="match status" value="5"/>
</dbReference>
<keyword evidence="9" id="KW-1185">Reference proteome</keyword>
<dbReference type="RefSeq" id="WP_216713696.1">
    <property type="nucleotide sequence ID" value="NZ_JACVEL010000002.1"/>
</dbReference>
<dbReference type="InterPro" id="IPR019734">
    <property type="entry name" value="TPR_rpt"/>
</dbReference>
<evidence type="ECO:0000256" key="2">
    <source>
        <dbReference type="ARBA" id="ARBA00023136"/>
    </source>
</evidence>
<keyword evidence="3" id="KW-0998">Cell outer membrane</keyword>
<keyword evidence="4" id="KW-0802">TPR repeat</keyword>
<dbReference type="AlphaFoldDB" id="A0A8J6P894"/>
<dbReference type="SMART" id="SM00028">
    <property type="entry name" value="TPR"/>
    <property type="match status" value="2"/>
</dbReference>
<dbReference type="PANTHER" id="PTHR30329">
    <property type="entry name" value="STATOR ELEMENT OF FLAGELLAR MOTOR COMPLEX"/>
    <property type="match status" value="1"/>
</dbReference>
<evidence type="ECO:0000256" key="5">
    <source>
        <dbReference type="PROSITE-ProRule" id="PRU00473"/>
    </source>
</evidence>
<dbReference type="Gene3D" id="2.120.10.30">
    <property type="entry name" value="TolB, C-terminal domain"/>
    <property type="match status" value="1"/>
</dbReference>
<dbReference type="PROSITE" id="PS50005">
    <property type="entry name" value="TPR"/>
    <property type="match status" value="1"/>
</dbReference>
<reference evidence="8" key="1">
    <citation type="submission" date="2020-09" db="EMBL/GenBank/DDBJ databases">
        <title>Taishania pollutisoli gen. nov., sp. nov., Isolated from Tetrabromobisphenol A-Contaminated Soil.</title>
        <authorList>
            <person name="Chen Q."/>
        </authorList>
    </citation>
    <scope>NUCLEOTIDE SEQUENCE</scope>
    <source>
        <strain evidence="8">CZZ-1</strain>
    </source>
</reference>
<comment type="caution">
    <text evidence="8">The sequence shown here is derived from an EMBL/GenBank/DDBJ whole genome shotgun (WGS) entry which is preliminary data.</text>
</comment>
<evidence type="ECO:0000256" key="3">
    <source>
        <dbReference type="ARBA" id="ARBA00023237"/>
    </source>
</evidence>
<name>A0A8J6P894_9FLAO</name>
<dbReference type="InterPro" id="IPR006665">
    <property type="entry name" value="OmpA-like"/>
</dbReference>
<dbReference type="CDD" id="cd15482">
    <property type="entry name" value="Sialidase_non-viral"/>
    <property type="match status" value="1"/>
</dbReference>
<dbReference type="InterPro" id="IPR011659">
    <property type="entry name" value="WD40"/>
</dbReference>
<dbReference type="PROSITE" id="PS51123">
    <property type="entry name" value="OMPA_2"/>
    <property type="match status" value="1"/>
</dbReference>
<dbReference type="CDD" id="cd07185">
    <property type="entry name" value="OmpA_C-like"/>
    <property type="match status" value="1"/>
</dbReference>
<dbReference type="Proteomes" id="UP000652681">
    <property type="component" value="Unassembled WGS sequence"/>
</dbReference>
<organism evidence="8 9">
    <name type="scientific">Taishania pollutisoli</name>
    <dbReference type="NCBI Taxonomy" id="2766479"/>
    <lineage>
        <taxon>Bacteria</taxon>
        <taxon>Pseudomonadati</taxon>
        <taxon>Bacteroidota</taxon>
        <taxon>Flavobacteriia</taxon>
        <taxon>Flavobacteriales</taxon>
        <taxon>Crocinitomicaceae</taxon>
        <taxon>Taishania</taxon>
    </lineage>
</organism>
<dbReference type="InterPro" id="IPR050330">
    <property type="entry name" value="Bact_OuterMem_StrucFunc"/>
</dbReference>
<dbReference type="GO" id="GO:0009279">
    <property type="term" value="C:cell outer membrane"/>
    <property type="evidence" value="ECO:0007669"/>
    <property type="project" value="UniProtKB-SubCell"/>
</dbReference>
<feature type="domain" description="OmpA-like" evidence="7">
    <location>
        <begin position="544"/>
        <end position="669"/>
    </location>
</feature>
<evidence type="ECO:0000256" key="1">
    <source>
        <dbReference type="ARBA" id="ARBA00004442"/>
    </source>
</evidence>